<sequence>MDKQAQRDLEELLARDMDGVAVPPPPVARPTDVARRWDLPARDVEALMRWGLPLLNEDGELPSHLPSADFQSELLPQLDLSVPTGGPFDPEHHRGVGLSAYRLAASDWLTYGVVRGEGSVCAIRNRTSAATALVNTSVAAFVECSWRWWRALDIIGPLEDEDDETYWWCLERFAEWSVGIDPQAKVRSPVEQSWWESVALS</sequence>
<keyword evidence="2" id="KW-1185">Reference proteome</keyword>
<organism evidence="1 2">
    <name type="scientific">Streptomyces solicathayae</name>
    <dbReference type="NCBI Taxonomy" id="3081768"/>
    <lineage>
        <taxon>Bacteria</taxon>
        <taxon>Bacillati</taxon>
        <taxon>Actinomycetota</taxon>
        <taxon>Actinomycetes</taxon>
        <taxon>Kitasatosporales</taxon>
        <taxon>Streptomycetaceae</taxon>
        <taxon>Streptomyces</taxon>
    </lineage>
</organism>
<dbReference type="EMBL" id="CP137573">
    <property type="protein sequence ID" value="WOX22341.1"/>
    <property type="molecule type" value="Genomic_DNA"/>
</dbReference>
<dbReference type="Pfam" id="PF14435">
    <property type="entry name" value="SUKH-4"/>
    <property type="match status" value="1"/>
</dbReference>
<protein>
    <submittedName>
        <fullName evidence="1">SUKH-4 family immunity protein</fullName>
    </submittedName>
</protein>
<name>A0ABZ0LT17_9ACTN</name>
<evidence type="ECO:0000313" key="2">
    <source>
        <dbReference type="Proteomes" id="UP001301731"/>
    </source>
</evidence>
<accession>A0ABZ0LT17</accession>
<evidence type="ECO:0000313" key="1">
    <source>
        <dbReference type="EMBL" id="WOX22341.1"/>
    </source>
</evidence>
<reference evidence="1 2" key="1">
    <citation type="submission" date="2023-10" db="EMBL/GenBank/DDBJ databases">
        <title>The genome sequence of Streptomyces sp. HUAS YS2.</title>
        <authorList>
            <person name="Mo P."/>
        </authorList>
    </citation>
    <scope>NUCLEOTIDE SEQUENCE [LARGE SCALE GENOMIC DNA]</scope>
    <source>
        <strain evidence="1 2">HUAS YS2</strain>
    </source>
</reference>
<dbReference type="Proteomes" id="UP001301731">
    <property type="component" value="Chromosome"/>
</dbReference>
<gene>
    <name evidence="1" type="ORF">R2D22_13430</name>
</gene>
<dbReference type="RefSeq" id="WP_318103374.1">
    <property type="nucleotide sequence ID" value="NZ_CP137573.1"/>
</dbReference>
<proteinExistence type="predicted"/>
<dbReference type="InterPro" id="IPR025851">
    <property type="entry name" value="SUKH-4"/>
</dbReference>